<dbReference type="EMBL" id="OU015569">
    <property type="protein sequence ID" value="CAG5097470.1"/>
    <property type="molecule type" value="Genomic_DNA"/>
</dbReference>
<keyword evidence="4" id="KW-0967">Endosome</keyword>
<dbReference type="Gene3D" id="6.10.140.1230">
    <property type="match status" value="1"/>
</dbReference>
<evidence type="ECO:0000313" key="8">
    <source>
        <dbReference type="EMBL" id="CAG5097470.1"/>
    </source>
</evidence>
<dbReference type="PANTHER" id="PTHR22761">
    <property type="entry name" value="CHARGED MULTIVESICULAR BODY PROTEIN"/>
    <property type="match status" value="1"/>
</dbReference>
<evidence type="ECO:0000256" key="2">
    <source>
        <dbReference type="ARBA" id="ARBA00006190"/>
    </source>
</evidence>
<dbReference type="InterPro" id="IPR005024">
    <property type="entry name" value="Snf7_fam"/>
</dbReference>
<dbReference type="Proteomes" id="UP001158576">
    <property type="component" value="Chromosome XSR"/>
</dbReference>
<keyword evidence="6" id="KW-0472">Membrane</keyword>
<protein>
    <submittedName>
        <fullName evidence="8">Oidioi.mRNA.OKI2018_I69.XSR.g15086.t1.cds</fullName>
    </submittedName>
</protein>
<comment type="subcellular location">
    <subcellularLocation>
        <location evidence="1">Endosome membrane</location>
    </subcellularLocation>
</comment>
<keyword evidence="3" id="KW-0813">Transport</keyword>
<evidence type="ECO:0000313" key="9">
    <source>
        <dbReference type="Proteomes" id="UP001158576"/>
    </source>
</evidence>
<accession>A0ABN7SI33</accession>
<reference evidence="8 9" key="1">
    <citation type="submission" date="2021-04" db="EMBL/GenBank/DDBJ databases">
        <authorList>
            <person name="Bliznina A."/>
        </authorList>
    </citation>
    <scope>NUCLEOTIDE SEQUENCE [LARGE SCALE GENOMIC DNA]</scope>
</reference>
<keyword evidence="9" id="KW-1185">Reference proteome</keyword>
<evidence type="ECO:0000256" key="5">
    <source>
        <dbReference type="ARBA" id="ARBA00022927"/>
    </source>
</evidence>
<evidence type="ECO:0000256" key="1">
    <source>
        <dbReference type="ARBA" id="ARBA00004608"/>
    </source>
</evidence>
<evidence type="ECO:0000256" key="4">
    <source>
        <dbReference type="ARBA" id="ARBA00022753"/>
    </source>
</evidence>
<keyword evidence="5" id="KW-0653">Protein transport</keyword>
<evidence type="ECO:0000256" key="7">
    <source>
        <dbReference type="SAM" id="MobiDB-lite"/>
    </source>
</evidence>
<dbReference type="Pfam" id="PF03357">
    <property type="entry name" value="Snf7"/>
    <property type="match status" value="1"/>
</dbReference>
<comment type="similarity">
    <text evidence="2">Belongs to the SNF7 family.</text>
</comment>
<proteinExistence type="inferred from homology"/>
<feature type="region of interest" description="Disordered" evidence="7">
    <location>
        <begin position="152"/>
        <end position="187"/>
    </location>
</feature>
<dbReference type="PANTHER" id="PTHR22761:SF5">
    <property type="entry name" value="CHARGED MULTIVESICULAR BODY PROTEIN 6"/>
    <property type="match status" value="1"/>
</dbReference>
<sequence length="187" mass="21071">MKAVLGLKKQRDELRRAQIRADHEEKIMKVKAKECLSKGQKDKALKILRRKKAIDKRLETTDNHLENIQTMIDQIQTTKEQQQIVSAMATGNKALKELHTVLNPEYVEGVMDEVAEGVENQQEIDALISRTVFSSDDEEELEAELDALTSVDLPTVPKTEIDLPNVPMGEDEETEKASPAKQEPILA</sequence>
<evidence type="ECO:0000256" key="3">
    <source>
        <dbReference type="ARBA" id="ARBA00022448"/>
    </source>
</evidence>
<name>A0ABN7SI33_OIKDI</name>
<organism evidence="8 9">
    <name type="scientific">Oikopleura dioica</name>
    <name type="common">Tunicate</name>
    <dbReference type="NCBI Taxonomy" id="34765"/>
    <lineage>
        <taxon>Eukaryota</taxon>
        <taxon>Metazoa</taxon>
        <taxon>Chordata</taxon>
        <taxon>Tunicata</taxon>
        <taxon>Appendicularia</taxon>
        <taxon>Copelata</taxon>
        <taxon>Oikopleuridae</taxon>
        <taxon>Oikopleura</taxon>
    </lineage>
</organism>
<evidence type="ECO:0000256" key="6">
    <source>
        <dbReference type="ARBA" id="ARBA00023136"/>
    </source>
</evidence>
<gene>
    <name evidence="8" type="ORF">OKIOD_LOCUS6644</name>
</gene>